<evidence type="ECO:0000256" key="4">
    <source>
        <dbReference type="ARBA" id="ARBA00022786"/>
    </source>
</evidence>
<evidence type="ECO:0000256" key="5">
    <source>
        <dbReference type="ARBA" id="ARBA00022801"/>
    </source>
</evidence>
<dbReference type="GO" id="GO:0004843">
    <property type="term" value="F:cysteine-type deubiquitinase activity"/>
    <property type="evidence" value="ECO:0007669"/>
    <property type="project" value="UniProtKB-EC"/>
</dbReference>
<evidence type="ECO:0000256" key="1">
    <source>
        <dbReference type="ARBA" id="ARBA00000707"/>
    </source>
</evidence>
<evidence type="ECO:0000313" key="9">
    <source>
        <dbReference type="EMBL" id="KAJ1522985.1"/>
    </source>
</evidence>
<evidence type="ECO:0000256" key="3">
    <source>
        <dbReference type="ARBA" id="ARBA00022670"/>
    </source>
</evidence>
<evidence type="ECO:0000256" key="2">
    <source>
        <dbReference type="ARBA" id="ARBA00012759"/>
    </source>
</evidence>
<dbReference type="GO" id="GO:0043161">
    <property type="term" value="P:proteasome-mediated ubiquitin-dependent protein catabolic process"/>
    <property type="evidence" value="ECO:0007669"/>
    <property type="project" value="InterPro"/>
</dbReference>
<dbReference type="GO" id="GO:0070628">
    <property type="term" value="F:proteasome binding"/>
    <property type="evidence" value="ECO:0007669"/>
    <property type="project" value="TreeGrafter"/>
</dbReference>
<dbReference type="GO" id="GO:0061136">
    <property type="term" value="P:regulation of proteasomal protein catabolic process"/>
    <property type="evidence" value="ECO:0007669"/>
    <property type="project" value="TreeGrafter"/>
</dbReference>
<dbReference type="InterPro" id="IPR018200">
    <property type="entry name" value="USP_CS"/>
</dbReference>
<keyword evidence="5" id="KW-0378">Hydrolase</keyword>
<dbReference type="PROSITE" id="PS50235">
    <property type="entry name" value="USP_3"/>
    <property type="match status" value="1"/>
</dbReference>
<dbReference type="Pfam" id="PF00443">
    <property type="entry name" value="UCH"/>
    <property type="match status" value="1"/>
</dbReference>
<dbReference type="InterPro" id="IPR044635">
    <property type="entry name" value="UBP14-like"/>
</dbReference>
<feature type="domain" description="USP" evidence="8">
    <location>
        <begin position="215"/>
        <end position="368"/>
    </location>
</feature>
<dbReference type="GO" id="GO:0016579">
    <property type="term" value="P:protein deubiquitination"/>
    <property type="evidence" value="ECO:0007669"/>
    <property type="project" value="InterPro"/>
</dbReference>
<sequence>MTRLTFMSACSWDAASRNEPAVHQPKRRKVAPANDTLPSELANDVTPGLRTKSAGYEEPSVESVTHAGEVVSSSERVIPGDEHQAPEKTSAMMLCYDLDFDNEFEYTDVFEQSNRGNGDDRAIVRALAFWKDGDIVTKLLNPGSSTDHVFPQCKTSQNQDRKERVDLLKAALYRKYGGPQYDPYRVLDFDLLSDDDVQCFQFYTRELNGLPRDAVGIPNVGNTCYINAFLQLINSVPELKDAILCFPEAPAGSGENVLECTSFMAALREFFLSLENGAPEPVPFVDLLLRQFQWPDNSCNDLSETMHRIMVIIREALNLVGRSFDAFDGALVCSLSCPDEGCGNTRYKNESTMGLTLELRATLTLQDF</sequence>
<accession>A0AAV7XE80</accession>
<evidence type="ECO:0000256" key="6">
    <source>
        <dbReference type="ARBA" id="ARBA00022807"/>
    </source>
</evidence>
<feature type="region of interest" description="Disordered" evidence="7">
    <location>
        <begin position="16"/>
        <end position="49"/>
    </location>
</feature>
<dbReference type="Proteomes" id="UP001075354">
    <property type="component" value="Chromosome 11"/>
</dbReference>
<dbReference type="InterPro" id="IPR028889">
    <property type="entry name" value="USP"/>
</dbReference>
<dbReference type="EC" id="3.4.19.12" evidence="2"/>
<dbReference type="Gene3D" id="3.90.70.10">
    <property type="entry name" value="Cysteine proteinases"/>
    <property type="match status" value="1"/>
</dbReference>
<dbReference type="PANTHER" id="PTHR43982:SF1">
    <property type="entry name" value="UBIQUITIN CARBOXYL-TERMINAL HYDROLASE 14"/>
    <property type="match status" value="1"/>
</dbReference>
<dbReference type="EMBL" id="JAPTSV010000011">
    <property type="protein sequence ID" value="KAJ1522985.1"/>
    <property type="molecule type" value="Genomic_DNA"/>
</dbReference>
<evidence type="ECO:0000313" key="10">
    <source>
        <dbReference type="Proteomes" id="UP001075354"/>
    </source>
</evidence>
<dbReference type="PANTHER" id="PTHR43982">
    <property type="entry name" value="UBIQUITIN CARBOXYL-TERMINAL HYDROLASE"/>
    <property type="match status" value="1"/>
</dbReference>
<evidence type="ECO:0000259" key="8">
    <source>
        <dbReference type="PROSITE" id="PS50235"/>
    </source>
</evidence>
<dbReference type="PROSITE" id="PS00972">
    <property type="entry name" value="USP_1"/>
    <property type="match status" value="1"/>
</dbReference>
<dbReference type="AlphaFoldDB" id="A0AAV7XE80"/>
<keyword evidence="6" id="KW-0788">Thiol protease</keyword>
<reference evidence="9" key="1">
    <citation type="submission" date="2022-12" db="EMBL/GenBank/DDBJ databases">
        <title>Chromosome-level genome assembly of the bean flower thrips Megalurothrips usitatus.</title>
        <authorList>
            <person name="Ma L."/>
            <person name="Liu Q."/>
            <person name="Li H."/>
            <person name="Cai W."/>
        </authorList>
    </citation>
    <scope>NUCLEOTIDE SEQUENCE</scope>
    <source>
        <strain evidence="9">Cailab_2022a</strain>
    </source>
</reference>
<keyword evidence="10" id="KW-1185">Reference proteome</keyword>
<protein>
    <recommendedName>
        <fullName evidence="2">ubiquitinyl hydrolase 1</fullName>
        <ecNumber evidence="2">3.4.19.12</ecNumber>
    </recommendedName>
</protein>
<comment type="catalytic activity">
    <reaction evidence="1">
        <text>Thiol-dependent hydrolysis of ester, thioester, amide, peptide and isopeptide bonds formed by the C-terminal Gly of ubiquitin (a 76-residue protein attached to proteins as an intracellular targeting signal).</text>
        <dbReference type="EC" id="3.4.19.12"/>
    </reaction>
</comment>
<keyword evidence="4" id="KW-0833">Ubl conjugation pathway</keyword>
<organism evidence="9 10">
    <name type="scientific">Megalurothrips usitatus</name>
    <name type="common">bean blossom thrips</name>
    <dbReference type="NCBI Taxonomy" id="439358"/>
    <lineage>
        <taxon>Eukaryota</taxon>
        <taxon>Metazoa</taxon>
        <taxon>Ecdysozoa</taxon>
        <taxon>Arthropoda</taxon>
        <taxon>Hexapoda</taxon>
        <taxon>Insecta</taxon>
        <taxon>Pterygota</taxon>
        <taxon>Neoptera</taxon>
        <taxon>Paraneoptera</taxon>
        <taxon>Thysanoptera</taxon>
        <taxon>Terebrantia</taxon>
        <taxon>Thripoidea</taxon>
        <taxon>Thripidae</taxon>
        <taxon>Megalurothrips</taxon>
    </lineage>
</organism>
<comment type="caution">
    <text evidence="9">The sequence shown here is derived from an EMBL/GenBank/DDBJ whole genome shotgun (WGS) entry which is preliminary data.</text>
</comment>
<dbReference type="InterPro" id="IPR038765">
    <property type="entry name" value="Papain-like_cys_pep_sf"/>
</dbReference>
<dbReference type="InterPro" id="IPR001394">
    <property type="entry name" value="Peptidase_C19_UCH"/>
</dbReference>
<name>A0AAV7XE80_9NEOP</name>
<evidence type="ECO:0000256" key="7">
    <source>
        <dbReference type="SAM" id="MobiDB-lite"/>
    </source>
</evidence>
<dbReference type="SUPFAM" id="SSF54001">
    <property type="entry name" value="Cysteine proteinases"/>
    <property type="match status" value="1"/>
</dbReference>
<keyword evidence="3" id="KW-0645">Protease</keyword>
<gene>
    <name evidence="9" type="ORF">ONE63_002121</name>
</gene>
<proteinExistence type="predicted"/>